<dbReference type="AlphaFoldDB" id="N6TVI1"/>
<dbReference type="InterPro" id="IPR051958">
    <property type="entry name" value="Alba-like_NAB"/>
</dbReference>
<dbReference type="EMBL" id="KB741169">
    <property type="protein sequence ID" value="ENN73295.1"/>
    <property type="molecule type" value="Genomic_DNA"/>
</dbReference>
<dbReference type="Proteomes" id="UP000019118">
    <property type="component" value="Unassembled WGS sequence"/>
</dbReference>
<proteinExistence type="inferred from homology"/>
<feature type="region of interest" description="Disordered" evidence="4">
    <location>
        <begin position="135"/>
        <end position="177"/>
    </location>
</feature>
<feature type="domain" description="DNA/RNA-binding protein Alba-like" evidence="5">
    <location>
        <begin position="31"/>
        <end position="93"/>
    </location>
</feature>
<dbReference type="InterPro" id="IPR036882">
    <property type="entry name" value="Alba-like_dom_sf"/>
</dbReference>
<comment type="subcellular location">
    <subcellularLocation>
        <location evidence="1">Nucleus</location>
    </subcellularLocation>
</comment>
<feature type="compositionally biased region" description="Polar residues" evidence="4">
    <location>
        <begin position="165"/>
        <end position="177"/>
    </location>
</feature>
<dbReference type="PANTHER" id="PTHR13516">
    <property type="entry name" value="RIBONUCLEASE P SUBUNIT P25"/>
    <property type="match status" value="1"/>
</dbReference>
<keyword evidence="3" id="KW-0539">Nucleus</keyword>
<dbReference type="InterPro" id="IPR002775">
    <property type="entry name" value="DNA/RNA-bd_Alba-like"/>
</dbReference>
<dbReference type="EnsemblMetazoa" id="XM_019911129.1">
    <property type="protein sequence ID" value="XP_019766688.1"/>
    <property type="gene ID" value="LOC109542074"/>
</dbReference>
<dbReference type="KEGG" id="dpa:109542074"/>
<evidence type="ECO:0000256" key="2">
    <source>
        <dbReference type="ARBA" id="ARBA00008018"/>
    </source>
</evidence>
<reference evidence="6 8" key="1">
    <citation type="journal article" date="2013" name="Genome Biol.">
        <title>Draft genome of the mountain pine beetle, Dendroctonus ponderosae Hopkins, a major forest pest.</title>
        <authorList>
            <person name="Keeling C.I."/>
            <person name="Yuen M.M."/>
            <person name="Liao N.Y."/>
            <person name="Docking T.R."/>
            <person name="Chan S.K."/>
            <person name="Taylor G.A."/>
            <person name="Palmquist D.L."/>
            <person name="Jackman S.D."/>
            <person name="Nguyen A."/>
            <person name="Li M."/>
            <person name="Henderson H."/>
            <person name="Janes J.K."/>
            <person name="Zhao Y."/>
            <person name="Pandoh P."/>
            <person name="Moore R."/>
            <person name="Sperling F.A."/>
            <person name="Huber D.P."/>
            <person name="Birol I."/>
            <person name="Jones S.J."/>
            <person name="Bohlmann J."/>
        </authorList>
    </citation>
    <scope>NUCLEOTIDE SEQUENCE</scope>
</reference>
<evidence type="ECO:0000256" key="4">
    <source>
        <dbReference type="SAM" id="MobiDB-lite"/>
    </source>
</evidence>
<evidence type="ECO:0000313" key="6">
    <source>
        <dbReference type="EMBL" id="ENN73295.1"/>
    </source>
</evidence>
<sequence length="177" mass="20543">MTMENYRKGKNEEQPLERTAIPLDLPEEFLWMQVRGGSKIRNLLEHALKSFEQSRTVVWTGAGPSVGKTITCAEIMKREYKQKLHQITKICYKECNEYWDPAVPELDRLVVKRKQPMIHICLSIDSLNDQELGYQAPGDVVPYKSPTSQPHPNRQHHKREFNRSKPASNRNSQVSRS</sequence>
<evidence type="ECO:0000256" key="1">
    <source>
        <dbReference type="ARBA" id="ARBA00004123"/>
    </source>
</evidence>
<keyword evidence="8" id="KW-1185">Reference proteome</keyword>
<feature type="non-terminal residue" evidence="6">
    <location>
        <position position="1"/>
    </location>
</feature>
<protein>
    <recommendedName>
        <fullName evidence="5">DNA/RNA-binding protein Alba-like domain-containing protein</fullName>
    </recommendedName>
</protein>
<reference evidence="7" key="2">
    <citation type="submission" date="2024-08" db="UniProtKB">
        <authorList>
            <consortium name="EnsemblMetazoa"/>
        </authorList>
    </citation>
    <scope>IDENTIFICATION</scope>
</reference>
<dbReference type="OMA" id="RNLPVIW"/>
<dbReference type="HOGENOM" id="CLU_096311_2_0_1"/>
<dbReference type="OrthoDB" id="424402at2759"/>
<evidence type="ECO:0000313" key="8">
    <source>
        <dbReference type="Proteomes" id="UP000019118"/>
    </source>
</evidence>
<dbReference type="Gene3D" id="3.30.110.20">
    <property type="entry name" value="Alba-like domain"/>
    <property type="match status" value="1"/>
</dbReference>
<gene>
    <name evidence="7" type="primary">109542074</name>
    <name evidence="6" type="ORF">YQE_10059</name>
</gene>
<evidence type="ECO:0000313" key="7">
    <source>
        <dbReference type="EnsemblMetazoa" id="XP_019766688.1"/>
    </source>
</evidence>
<name>N6TVI1_DENPD</name>
<evidence type="ECO:0000259" key="5">
    <source>
        <dbReference type="Pfam" id="PF01918"/>
    </source>
</evidence>
<dbReference type="Pfam" id="PF01918">
    <property type="entry name" value="Alba"/>
    <property type="match status" value="1"/>
</dbReference>
<dbReference type="GO" id="GO:0001682">
    <property type="term" value="P:tRNA 5'-leader removal"/>
    <property type="evidence" value="ECO:0007669"/>
    <property type="project" value="TreeGrafter"/>
</dbReference>
<organism evidence="6">
    <name type="scientific">Dendroctonus ponderosae</name>
    <name type="common">Mountain pine beetle</name>
    <dbReference type="NCBI Taxonomy" id="77166"/>
    <lineage>
        <taxon>Eukaryota</taxon>
        <taxon>Metazoa</taxon>
        <taxon>Ecdysozoa</taxon>
        <taxon>Arthropoda</taxon>
        <taxon>Hexapoda</taxon>
        <taxon>Insecta</taxon>
        <taxon>Pterygota</taxon>
        <taxon>Neoptera</taxon>
        <taxon>Endopterygota</taxon>
        <taxon>Coleoptera</taxon>
        <taxon>Polyphaga</taxon>
        <taxon>Cucujiformia</taxon>
        <taxon>Curculionidae</taxon>
        <taxon>Scolytinae</taxon>
        <taxon>Dendroctonus</taxon>
    </lineage>
</organism>
<evidence type="ECO:0000256" key="3">
    <source>
        <dbReference type="ARBA" id="ARBA00023242"/>
    </source>
</evidence>
<dbReference type="GO" id="GO:0005634">
    <property type="term" value="C:nucleus"/>
    <property type="evidence" value="ECO:0007669"/>
    <property type="project" value="UniProtKB-SubCell"/>
</dbReference>
<dbReference type="GO" id="GO:0000172">
    <property type="term" value="C:ribonuclease MRP complex"/>
    <property type="evidence" value="ECO:0007669"/>
    <property type="project" value="TreeGrafter"/>
</dbReference>
<dbReference type="SUPFAM" id="SSF82704">
    <property type="entry name" value="AlbA-like"/>
    <property type="match status" value="1"/>
</dbReference>
<dbReference type="GO" id="GO:0003723">
    <property type="term" value="F:RNA binding"/>
    <property type="evidence" value="ECO:0007669"/>
    <property type="project" value="TreeGrafter"/>
</dbReference>
<accession>N6TVI1</accession>
<dbReference type="PANTHER" id="PTHR13516:SF4">
    <property type="entry name" value="FI09323P"/>
    <property type="match status" value="1"/>
</dbReference>
<comment type="similarity">
    <text evidence="2">Belongs to the histone-like Alba family.</text>
</comment>